<dbReference type="Gene3D" id="3.30.2140.10">
    <property type="entry name" value="Arylamine N-acetyltransferase"/>
    <property type="match status" value="1"/>
</dbReference>
<dbReference type="PANTHER" id="PTHR11786">
    <property type="entry name" value="N-HYDROXYARYLAMINE O-ACETYLTRANSFERASE"/>
    <property type="match status" value="1"/>
</dbReference>
<dbReference type="GO" id="GO:0016407">
    <property type="term" value="F:acetyltransferase activity"/>
    <property type="evidence" value="ECO:0007669"/>
    <property type="project" value="InterPro"/>
</dbReference>
<protein>
    <submittedName>
        <fullName evidence="3">N-hydroxyarylamine O-acetyltransferase</fullName>
    </submittedName>
</protein>
<dbReference type="OrthoDB" id="7181050at2"/>
<dbReference type="SUPFAM" id="SSF54001">
    <property type="entry name" value="Cysteine proteinases"/>
    <property type="match status" value="1"/>
</dbReference>
<evidence type="ECO:0000256" key="1">
    <source>
        <dbReference type="ARBA" id="ARBA00006547"/>
    </source>
</evidence>
<reference evidence="3 4" key="1">
    <citation type="submission" date="2018-11" db="EMBL/GenBank/DDBJ databases">
        <title>Sequencing the genomes of 1000 actinobacteria strains.</title>
        <authorList>
            <person name="Klenk H.-P."/>
        </authorList>
    </citation>
    <scope>NUCLEOTIDE SEQUENCE [LARGE SCALE GENOMIC DNA]</scope>
    <source>
        <strain evidence="3 4">DSM 44231</strain>
    </source>
</reference>
<evidence type="ECO:0000313" key="3">
    <source>
        <dbReference type="EMBL" id="ROP37594.1"/>
    </source>
</evidence>
<dbReference type="EMBL" id="RJKM01000001">
    <property type="protein sequence ID" value="ROP37594.1"/>
    <property type="molecule type" value="Genomic_DNA"/>
</dbReference>
<keyword evidence="3" id="KW-0808">Transferase</keyword>
<dbReference type="Gene3D" id="2.40.128.150">
    <property type="entry name" value="Cysteine proteinases"/>
    <property type="match status" value="1"/>
</dbReference>
<sequence>MWNSDLLDLDAYLDRVGFTPDPAADRATTLRGLHRAHLAAISFENADVRDGVPIALDVPSLQDKLVARRRGGYCFEQNLLFAAVLDRLGHEVTGLAGRVLLGRTGDIPRTHAVLRVDRRWLVDVGFGGGGLLEPLPLVADQPTRQGDWTFRLDHADGVWTLRSFQAGAWFPLYDFTEDPRTPADYGILNYYTSTHPASSFVGPLLAQRTDERARHNLKDLELTETRPDGSVVKRILTPEERATVLREEFGLELPDRATARA</sequence>
<gene>
    <name evidence="3" type="ORF">EDD40_2913</name>
</gene>
<organism evidence="3 4">
    <name type="scientific">Saccharothrix texasensis</name>
    <dbReference type="NCBI Taxonomy" id="103734"/>
    <lineage>
        <taxon>Bacteria</taxon>
        <taxon>Bacillati</taxon>
        <taxon>Actinomycetota</taxon>
        <taxon>Actinomycetes</taxon>
        <taxon>Pseudonocardiales</taxon>
        <taxon>Pseudonocardiaceae</taxon>
        <taxon>Saccharothrix</taxon>
    </lineage>
</organism>
<dbReference type="RefSeq" id="WP_123743366.1">
    <property type="nucleotide sequence ID" value="NZ_RJKM01000001.1"/>
</dbReference>
<comment type="similarity">
    <text evidence="1 2">Belongs to the arylamine N-acetyltransferase family.</text>
</comment>
<dbReference type="PANTHER" id="PTHR11786:SF0">
    <property type="entry name" value="ARYLAMINE N-ACETYLTRANSFERASE 4-RELATED"/>
    <property type="match status" value="1"/>
</dbReference>
<proteinExistence type="inferred from homology"/>
<dbReference type="PRINTS" id="PR01543">
    <property type="entry name" value="ANATRNSFRASE"/>
</dbReference>
<dbReference type="Proteomes" id="UP000268727">
    <property type="component" value="Unassembled WGS sequence"/>
</dbReference>
<dbReference type="Pfam" id="PF00797">
    <property type="entry name" value="Acetyltransf_2"/>
    <property type="match status" value="1"/>
</dbReference>
<accession>A0A3N1H4Y7</accession>
<dbReference type="AlphaFoldDB" id="A0A3N1H4Y7"/>
<name>A0A3N1H4Y7_9PSEU</name>
<dbReference type="InterPro" id="IPR038765">
    <property type="entry name" value="Papain-like_cys_pep_sf"/>
</dbReference>
<evidence type="ECO:0000313" key="4">
    <source>
        <dbReference type="Proteomes" id="UP000268727"/>
    </source>
</evidence>
<keyword evidence="4" id="KW-1185">Reference proteome</keyword>
<comment type="caution">
    <text evidence="3">The sequence shown here is derived from an EMBL/GenBank/DDBJ whole genome shotgun (WGS) entry which is preliminary data.</text>
</comment>
<dbReference type="InterPro" id="IPR001447">
    <property type="entry name" value="Arylamine_N-AcTrfase"/>
</dbReference>
<evidence type="ECO:0000256" key="2">
    <source>
        <dbReference type="RuleBase" id="RU003452"/>
    </source>
</evidence>